<evidence type="ECO:0000256" key="1">
    <source>
        <dbReference type="ARBA" id="ARBA00022722"/>
    </source>
</evidence>
<dbReference type="GO" id="GO:0016787">
    <property type="term" value="F:hydrolase activity"/>
    <property type="evidence" value="ECO:0007669"/>
    <property type="project" value="UniProtKB-KW"/>
</dbReference>
<evidence type="ECO:0000256" key="4">
    <source>
        <dbReference type="SAM" id="SignalP"/>
    </source>
</evidence>
<dbReference type="Gene3D" id="3.10.450.30">
    <property type="entry name" value="Microbial ribonucleases"/>
    <property type="match status" value="1"/>
</dbReference>
<dbReference type="InterPro" id="IPR016191">
    <property type="entry name" value="Ribonuclease/ribotoxin"/>
</dbReference>
<keyword evidence="2" id="KW-0378">Hydrolase</keyword>
<keyword evidence="4" id="KW-0732">Signal</keyword>
<proteinExistence type="predicted"/>
<evidence type="ECO:0000313" key="6">
    <source>
        <dbReference type="Proteomes" id="UP000054481"/>
    </source>
</evidence>
<evidence type="ECO:0000256" key="2">
    <source>
        <dbReference type="ARBA" id="ARBA00022801"/>
    </source>
</evidence>
<evidence type="ECO:0000256" key="3">
    <source>
        <dbReference type="SAM" id="MobiDB-lite"/>
    </source>
</evidence>
<feature type="region of interest" description="Disordered" evidence="3">
    <location>
        <begin position="99"/>
        <end position="124"/>
    </location>
</feature>
<feature type="compositionally biased region" description="Basic and acidic residues" evidence="3">
    <location>
        <begin position="100"/>
        <end position="124"/>
    </location>
</feature>
<feature type="chain" id="PRO_5002525940" evidence="4">
    <location>
        <begin position="18"/>
        <end position="124"/>
    </location>
</feature>
<dbReference type="GO" id="GO:0003723">
    <property type="term" value="F:RNA binding"/>
    <property type="evidence" value="ECO:0007669"/>
    <property type="project" value="InterPro"/>
</dbReference>
<dbReference type="OrthoDB" id="5425539at2759"/>
<dbReference type="AlphaFoldDB" id="A0A0F7ZRG2"/>
<gene>
    <name evidence="5" type="ORF">HIM_11051</name>
</gene>
<dbReference type="Proteomes" id="UP000054481">
    <property type="component" value="Unassembled WGS sequence"/>
</dbReference>
<name>A0A0F7ZRG2_9HYPO</name>
<protein>
    <submittedName>
        <fullName evidence="5">Uncharacterized protein</fullName>
    </submittedName>
</protein>
<sequence length="124" mass="13594">MKFTLTTSVVLLGLASALPAHLDAREEPSNAPIDWDGPNSSGTFQCGKNTYDGHYIYLAAQQAVNLGILDPPQTRGAGKYPHPFDNDDSKGVKLKFPAHYPEHGRAPKGVPAREERAVQRRQEQ</sequence>
<reference evidence="5 6" key="1">
    <citation type="journal article" date="2014" name="Genome Biol. Evol.">
        <title>Comparative genomics and transcriptomics analyses reveal divergent lifestyle features of nematode endoparasitic fungus Hirsutella minnesotensis.</title>
        <authorList>
            <person name="Lai Y."/>
            <person name="Liu K."/>
            <person name="Zhang X."/>
            <person name="Zhang X."/>
            <person name="Li K."/>
            <person name="Wang N."/>
            <person name="Shu C."/>
            <person name="Wu Y."/>
            <person name="Wang C."/>
            <person name="Bushley K.E."/>
            <person name="Xiang M."/>
            <person name="Liu X."/>
        </authorList>
    </citation>
    <scope>NUCLEOTIDE SEQUENCE [LARGE SCALE GENOMIC DNA]</scope>
    <source>
        <strain evidence="5 6">3608</strain>
    </source>
</reference>
<feature type="signal peptide" evidence="4">
    <location>
        <begin position="1"/>
        <end position="17"/>
    </location>
</feature>
<dbReference type="SUPFAM" id="SSF53933">
    <property type="entry name" value="Microbial ribonucleases"/>
    <property type="match status" value="1"/>
</dbReference>
<dbReference type="GO" id="GO:0004540">
    <property type="term" value="F:RNA nuclease activity"/>
    <property type="evidence" value="ECO:0007669"/>
    <property type="project" value="InterPro"/>
</dbReference>
<organism evidence="5 6">
    <name type="scientific">Hirsutella minnesotensis 3608</name>
    <dbReference type="NCBI Taxonomy" id="1043627"/>
    <lineage>
        <taxon>Eukaryota</taxon>
        <taxon>Fungi</taxon>
        <taxon>Dikarya</taxon>
        <taxon>Ascomycota</taxon>
        <taxon>Pezizomycotina</taxon>
        <taxon>Sordariomycetes</taxon>
        <taxon>Hypocreomycetidae</taxon>
        <taxon>Hypocreales</taxon>
        <taxon>Ophiocordycipitaceae</taxon>
        <taxon>Hirsutella</taxon>
    </lineage>
</organism>
<evidence type="ECO:0000313" key="5">
    <source>
        <dbReference type="EMBL" id="KJZ69558.1"/>
    </source>
</evidence>
<keyword evidence="1" id="KW-0540">Nuclease</keyword>
<dbReference type="EMBL" id="KQ030702">
    <property type="protein sequence ID" value="KJZ69558.1"/>
    <property type="molecule type" value="Genomic_DNA"/>
</dbReference>
<keyword evidence="6" id="KW-1185">Reference proteome</keyword>
<accession>A0A0F7ZRG2</accession>